<feature type="region of interest" description="Disordered" evidence="1">
    <location>
        <begin position="71"/>
        <end position="104"/>
    </location>
</feature>
<gene>
    <name evidence="2" type="primary">ORF79846</name>
</gene>
<feature type="non-terminal residue" evidence="2">
    <location>
        <position position="1"/>
    </location>
</feature>
<reference evidence="2" key="1">
    <citation type="submission" date="2014-12" db="EMBL/GenBank/DDBJ databases">
        <title>Insight into the proteome of Arion vulgaris.</title>
        <authorList>
            <person name="Aradska J."/>
            <person name="Bulat T."/>
            <person name="Smidak R."/>
            <person name="Sarate P."/>
            <person name="Gangsoo J."/>
            <person name="Sialana F."/>
            <person name="Bilban M."/>
            <person name="Lubec G."/>
        </authorList>
    </citation>
    <scope>NUCLEOTIDE SEQUENCE</scope>
    <source>
        <tissue evidence="2">Skin</tissue>
    </source>
</reference>
<protein>
    <submittedName>
        <fullName evidence="2">Uncharacterized protein</fullName>
    </submittedName>
</protein>
<proteinExistence type="predicted"/>
<name>A0A0B6ZT80_9EUPU</name>
<accession>A0A0B6ZT80</accession>
<evidence type="ECO:0000313" key="2">
    <source>
        <dbReference type="EMBL" id="CEK71793.1"/>
    </source>
</evidence>
<organism evidence="2">
    <name type="scientific">Arion vulgaris</name>
    <dbReference type="NCBI Taxonomy" id="1028688"/>
    <lineage>
        <taxon>Eukaryota</taxon>
        <taxon>Metazoa</taxon>
        <taxon>Spiralia</taxon>
        <taxon>Lophotrochozoa</taxon>
        <taxon>Mollusca</taxon>
        <taxon>Gastropoda</taxon>
        <taxon>Heterobranchia</taxon>
        <taxon>Euthyneura</taxon>
        <taxon>Panpulmonata</taxon>
        <taxon>Eupulmonata</taxon>
        <taxon>Stylommatophora</taxon>
        <taxon>Helicina</taxon>
        <taxon>Arionoidea</taxon>
        <taxon>Arionidae</taxon>
        <taxon>Arion</taxon>
    </lineage>
</organism>
<dbReference type="EMBL" id="HACG01024928">
    <property type="protein sequence ID" value="CEK71793.1"/>
    <property type="molecule type" value="Transcribed_RNA"/>
</dbReference>
<evidence type="ECO:0000256" key="1">
    <source>
        <dbReference type="SAM" id="MobiDB-lite"/>
    </source>
</evidence>
<sequence>SETAYTRYHWRYDPWKSPVSDQQLHMPLYQMFADSTMFDLKPIASSPLDSQLPVVARHLMDLDLTNPACTALPPTPPGHTSPNFPHQIGCKSQQQEEYEEEEEEEDCNCHDIQTNDSMGLFPVNDLDIEQIENH</sequence>
<dbReference type="AlphaFoldDB" id="A0A0B6ZT80"/>